<evidence type="ECO:0000313" key="2">
    <source>
        <dbReference type="EMBL" id="KAK5704014.1"/>
    </source>
</evidence>
<evidence type="ECO:0000259" key="1">
    <source>
        <dbReference type="PROSITE" id="PS50181"/>
    </source>
</evidence>
<dbReference type="SUPFAM" id="SSF81383">
    <property type="entry name" value="F-box domain"/>
    <property type="match status" value="1"/>
</dbReference>
<dbReference type="InterPro" id="IPR036047">
    <property type="entry name" value="F-box-like_dom_sf"/>
</dbReference>
<comment type="caution">
    <text evidence="2">The sequence shown here is derived from an EMBL/GenBank/DDBJ whole genome shotgun (WGS) entry which is preliminary data.</text>
</comment>
<dbReference type="AlphaFoldDB" id="A0AAN7WFQ2"/>
<evidence type="ECO:0000313" key="3">
    <source>
        <dbReference type="Proteomes" id="UP001310594"/>
    </source>
</evidence>
<gene>
    <name evidence="2" type="ORF">LTR97_003027</name>
</gene>
<dbReference type="Pfam" id="PF00646">
    <property type="entry name" value="F-box"/>
    <property type="match status" value="1"/>
</dbReference>
<feature type="domain" description="F-box" evidence="1">
    <location>
        <begin position="16"/>
        <end position="63"/>
    </location>
</feature>
<name>A0AAN7WFQ2_9PEZI</name>
<dbReference type="PROSITE" id="PS50181">
    <property type="entry name" value="FBOX"/>
    <property type="match status" value="1"/>
</dbReference>
<accession>A0AAN7WFQ2</accession>
<protein>
    <recommendedName>
        <fullName evidence="1">F-box domain-containing protein</fullName>
    </recommendedName>
</protein>
<dbReference type="Gene3D" id="1.20.1280.50">
    <property type="match status" value="1"/>
</dbReference>
<sequence>MVQTRQMAKLAAKAPRDRLSKLPNEILTQALSYLSIEEIAKAKEISRRFSNVITNFDTMYFRPHAQMAVQKLVDASSRIMQTDGKQRSFYQQLAIFFCHRGIQASRKLRRRDLNVFVRQWQKFHDPLPDQADSRLYIYLFAENLLDIHVHFQGTADEREGYGHLVIVSNFDDLAGHASDAEYHLPWTTKQPYRDKNQSVRSLFKLIRDKGLVDPETEAVPKMIRDSTDSGAHLPRYPLTQLGYKLVDEEFKGMRDGKRRRQAGCCSQQRLQMVLGGSDELLPTLPWTRHFAYCVSDSKTYRAFLAERKAVGKGAETSWLFRARLMERMFLY</sequence>
<proteinExistence type="predicted"/>
<dbReference type="EMBL" id="JAVRQU010000004">
    <property type="protein sequence ID" value="KAK5704014.1"/>
    <property type="molecule type" value="Genomic_DNA"/>
</dbReference>
<reference evidence="2" key="1">
    <citation type="submission" date="2023-08" db="EMBL/GenBank/DDBJ databases">
        <title>Black Yeasts Isolated from many extreme environments.</title>
        <authorList>
            <person name="Coleine C."/>
            <person name="Stajich J.E."/>
            <person name="Selbmann L."/>
        </authorList>
    </citation>
    <scope>NUCLEOTIDE SEQUENCE</scope>
    <source>
        <strain evidence="2">CCFEE 5810</strain>
    </source>
</reference>
<dbReference type="InterPro" id="IPR001810">
    <property type="entry name" value="F-box_dom"/>
</dbReference>
<dbReference type="Proteomes" id="UP001310594">
    <property type="component" value="Unassembled WGS sequence"/>
</dbReference>
<organism evidence="2 3">
    <name type="scientific">Elasticomyces elasticus</name>
    <dbReference type="NCBI Taxonomy" id="574655"/>
    <lineage>
        <taxon>Eukaryota</taxon>
        <taxon>Fungi</taxon>
        <taxon>Dikarya</taxon>
        <taxon>Ascomycota</taxon>
        <taxon>Pezizomycotina</taxon>
        <taxon>Dothideomycetes</taxon>
        <taxon>Dothideomycetidae</taxon>
        <taxon>Mycosphaerellales</taxon>
        <taxon>Teratosphaeriaceae</taxon>
        <taxon>Elasticomyces</taxon>
    </lineage>
</organism>